<evidence type="ECO:0000313" key="11">
    <source>
        <dbReference type="Proteomes" id="UP001150942"/>
    </source>
</evidence>
<dbReference type="PRINTS" id="PR00463">
    <property type="entry name" value="EP450I"/>
</dbReference>
<dbReference type="PANTHER" id="PTHR24287">
    <property type="entry name" value="P450, PUTATIVE (EUROFUNG)-RELATED"/>
    <property type="match status" value="1"/>
</dbReference>
<dbReference type="GO" id="GO:0043386">
    <property type="term" value="P:mycotoxin biosynthetic process"/>
    <property type="evidence" value="ECO:0007669"/>
    <property type="project" value="UniProtKB-ARBA"/>
</dbReference>
<dbReference type="OrthoDB" id="1470350at2759"/>
<name>A0A9W9MH17_9EURO</name>
<evidence type="ECO:0000256" key="4">
    <source>
        <dbReference type="ARBA" id="ARBA00022723"/>
    </source>
</evidence>
<keyword evidence="3 8" id="KW-0349">Heme</keyword>
<evidence type="ECO:0000256" key="6">
    <source>
        <dbReference type="ARBA" id="ARBA00023004"/>
    </source>
</evidence>
<keyword evidence="7 9" id="KW-0503">Monooxygenase</keyword>
<sequence length="515" mass="58518">MVPVSFELLRIPFYGLVAGAVVIAWSLAKTVQTFQRWKYAREHGCQPPTHSVSHGLFGLGMAVELAKAGPEHRFLELIRGWHQSYGPTFKARMANRNLIFTVEPKNVQTALALKFKDFGIGSARINALHQLMGKGIFGVDGSEWEHARALLRPNFSRTRINDTELYESHVAELIDRIPRDGSTVDLLPLFLKGTLDTATEFLFGESAHSQRGEDSSSGVEFAKSFDVAQYVTAIRFRLGFLGMFYRRKEYIKTIKDTRAYVERFVQKTIDYRVAVNSGQEVDQDIKRLTESRYVFSYELSKQTLDKTNILDQLFSIMFAGRDTTANLLGTVFFLLARKPDVWTRLRKEVLALDGRKPSFEDLKSMTYLSWILNETLRLHPIVPFNIREANRDTYLPVGGGPDGKSPVHIPKGHEVIFSVYTMHRDTEVFGPDADEFRPERWEKARPGWAYLPFNGGPRICIGQQFALTEAGYTITRIMQHFETIENRDPNPWTEDLGLTLANANGTKVALTPVQN</sequence>
<evidence type="ECO:0000256" key="7">
    <source>
        <dbReference type="ARBA" id="ARBA00023033"/>
    </source>
</evidence>
<evidence type="ECO:0000256" key="5">
    <source>
        <dbReference type="ARBA" id="ARBA00023002"/>
    </source>
</evidence>
<evidence type="ECO:0000256" key="3">
    <source>
        <dbReference type="ARBA" id="ARBA00022617"/>
    </source>
</evidence>
<keyword evidence="11" id="KW-1185">Reference proteome</keyword>
<reference evidence="10" key="2">
    <citation type="journal article" date="2023" name="IMA Fungus">
        <title>Comparative genomic study of the Penicillium genus elucidates a diverse pangenome and 15 lateral gene transfer events.</title>
        <authorList>
            <person name="Petersen C."/>
            <person name="Sorensen T."/>
            <person name="Nielsen M.R."/>
            <person name="Sondergaard T.E."/>
            <person name="Sorensen J.L."/>
            <person name="Fitzpatrick D.A."/>
            <person name="Frisvad J.C."/>
            <person name="Nielsen K.L."/>
        </authorList>
    </citation>
    <scope>NUCLEOTIDE SEQUENCE</scope>
    <source>
        <strain evidence="10">IBT 20477</strain>
    </source>
</reference>
<comment type="similarity">
    <text evidence="2 9">Belongs to the cytochrome P450 family.</text>
</comment>
<comment type="cofactor">
    <cofactor evidence="1 8">
        <name>heme</name>
        <dbReference type="ChEBI" id="CHEBI:30413"/>
    </cofactor>
</comment>
<dbReference type="CDD" id="cd11063">
    <property type="entry name" value="CYP52"/>
    <property type="match status" value="1"/>
</dbReference>
<reference evidence="10" key="1">
    <citation type="submission" date="2022-11" db="EMBL/GenBank/DDBJ databases">
        <authorList>
            <person name="Petersen C."/>
        </authorList>
    </citation>
    <scope>NUCLEOTIDE SEQUENCE</scope>
    <source>
        <strain evidence="10">IBT 20477</strain>
    </source>
</reference>
<organism evidence="10 11">
    <name type="scientific">Penicillium cf. viridicatum</name>
    <dbReference type="NCBI Taxonomy" id="2972119"/>
    <lineage>
        <taxon>Eukaryota</taxon>
        <taxon>Fungi</taxon>
        <taxon>Dikarya</taxon>
        <taxon>Ascomycota</taxon>
        <taxon>Pezizomycotina</taxon>
        <taxon>Eurotiomycetes</taxon>
        <taxon>Eurotiomycetidae</taxon>
        <taxon>Eurotiales</taxon>
        <taxon>Aspergillaceae</taxon>
        <taxon>Penicillium</taxon>
    </lineage>
</organism>
<dbReference type="Gene3D" id="1.10.630.10">
    <property type="entry name" value="Cytochrome P450"/>
    <property type="match status" value="1"/>
</dbReference>
<dbReference type="InterPro" id="IPR002401">
    <property type="entry name" value="Cyt_P450_E_grp-I"/>
</dbReference>
<dbReference type="EMBL" id="JAPQKQ010000004">
    <property type="protein sequence ID" value="KAJ5201133.1"/>
    <property type="molecule type" value="Genomic_DNA"/>
</dbReference>
<dbReference type="SUPFAM" id="SSF48264">
    <property type="entry name" value="Cytochrome P450"/>
    <property type="match status" value="1"/>
</dbReference>
<evidence type="ECO:0000256" key="8">
    <source>
        <dbReference type="PIRSR" id="PIRSR602401-1"/>
    </source>
</evidence>
<dbReference type="Proteomes" id="UP001150942">
    <property type="component" value="Unassembled WGS sequence"/>
</dbReference>
<dbReference type="Pfam" id="PF00067">
    <property type="entry name" value="p450"/>
    <property type="match status" value="1"/>
</dbReference>
<dbReference type="GO" id="GO:0020037">
    <property type="term" value="F:heme binding"/>
    <property type="evidence" value="ECO:0007669"/>
    <property type="project" value="InterPro"/>
</dbReference>
<feature type="binding site" description="axial binding residue" evidence="8">
    <location>
        <position position="460"/>
    </location>
    <ligand>
        <name>heme</name>
        <dbReference type="ChEBI" id="CHEBI:30413"/>
    </ligand>
    <ligandPart>
        <name>Fe</name>
        <dbReference type="ChEBI" id="CHEBI:18248"/>
    </ligandPart>
</feature>
<dbReference type="PRINTS" id="PR00385">
    <property type="entry name" value="P450"/>
</dbReference>
<dbReference type="PROSITE" id="PS00086">
    <property type="entry name" value="CYTOCHROME_P450"/>
    <property type="match status" value="1"/>
</dbReference>
<accession>A0A9W9MH17</accession>
<dbReference type="InterPro" id="IPR001128">
    <property type="entry name" value="Cyt_P450"/>
</dbReference>
<dbReference type="AlphaFoldDB" id="A0A9W9MH17"/>
<dbReference type="GO" id="GO:0005506">
    <property type="term" value="F:iron ion binding"/>
    <property type="evidence" value="ECO:0007669"/>
    <property type="project" value="InterPro"/>
</dbReference>
<evidence type="ECO:0000256" key="1">
    <source>
        <dbReference type="ARBA" id="ARBA00001971"/>
    </source>
</evidence>
<keyword evidence="6 8" id="KW-0408">Iron</keyword>
<keyword evidence="5 9" id="KW-0560">Oxidoreductase</keyword>
<keyword evidence="4 8" id="KW-0479">Metal-binding</keyword>
<dbReference type="PANTHER" id="PTHR24287:SF1">
    <property type="entry name" value="P450, PUTATIVE (EUROFUNG)-RELATED"/>
    <property type="match status" value="1"/>
</dbReference>
<dbReference type="GO" id="GO:0016705">
    <property type="term" value="F:oxidoreductase activity, acting on paired donors, with incorporation or reduction of molecular oxygen"/>
    <property type="evidence" value="ECO:0007669"/>
    <property type="project" value="InterPro"/>
</dbReference>
<dbReference type="InterPro" id="IPR017972">
    <property type="entry name" value="Cyt_P450_CS"/>
</dbReference>
<evidence type="ECO:0000313" key="10">
    <source>
        <dbReference type="EMBL" id="KAJ5201133.1"/>
    </source>
</evidence>
<comment type="caution">
    <text evidence="10">The sequence shown here is derived from an EMBL/GenBank/DDBJ whole genome shotgun (WGS) entry which is preliminary data.</text>
</comment>
<evidence type="ECO:0000256" key="2">
    <source>
        <dbReference type="ARBA" id="ARBA00010617"/>
    </source>
</evidence>
<protein>
    <submittedName>
        <fullName evidence="10">Uncharacterized protein</fullName>
    </submittedName>
</protein>
<gene>
    <name evidence="10" type="ORF">N7449_005936</name>
</gene>
<dbReference type="GO" id="GO:0004497">
    <property type="term" value="F:monooxygenase activity"/>
    <property type="evidence" value="ECO:0007669"/>
    <property type="project" value="UniProtKB-KW"/>
</dbReference>
<proteinExistence type="inferred from homology"/>
<dbReference type="InterPro" id="IPR036396">
    <property type="entry name" value="Cyt_P450_sf"/>
</dbReference>
<dbReference type="InterPro" id="IPR047146">
    <property type="entry name" value="Cyt_P450_E_CYP52_fungi"/>
</dbReference>
<evidence type="ECO:0000256" key="9">
    <source>
        <dbReference type="RuleBase" id="RU000461"/>
    </source>
</evidence>